<comment type="caution">
    <text evidence="1">The sequence shown here is derived from an EMBL/GenBank/DDBJ whole genome shotgun (WGS) entry which is preliminary data.</text>
</comment>
<gene>
    <name evidence="1" type="ORF">J437_LFUL005121</name>
</gene>
<keyword evidence="2" id="KW-1185">Reference proteome</keyword>
<name>A0A8K0P4Z1_LADFU</name>
<dbReference type="AlphaFoldDB" id="A0A8K0P4Z1"/>
<organism evidence="1 2">
    <name type="scientific">Ladona fulva</name>
    <name type="common">Scarce chaser dragonfly</name>
    <name type="synonym">Libellula fulva</name>
    <dbReference type="NCBI Taxonomy" id="123851"/>
    <lineage>
        <taxon>Eukaryota</taxon>
        <taxon>Metazoa</taxon>
        <taxon>Ecdysozoa</taxon>
        <taxon>Arthropoda</taxon>
        <taxon>Hexapoda</taxon>
        <taxon>Insecta</taxon>
        <taxon>Pterygota</taxon>
        <taxon>Palaeoptera</taxon>
        <taxon>Odonata</taxon>
        <taxon>Epiprocta</taxon>
        <taxon>Anisoptera</taxon>
        <taxon>Libelluloidea</taxon>
        <taxon>Libellulidae</taxon>
        <taxon>Ladona</taxon>
    </lineage>
</organism>
<evidence type="ECO:0000313" key="1">
    <source>
        <dbReference type="EMBL" id="KAG8233916.1"/>
    </source>
</evidence>
<sequence length="162" mass="19334">MQVYQEANTNAVKKKHKSWMTDEILPLMDERRAYKIKNPMKYIEIHRKIKRKIKEAKEKWLSEQCMEIEELEKKHDSYNMHKRIRDITRMGKRRTTSLLIDTDVYFMGQIPADWLLSTSIAIPKKPNTRDCNEYRTISLMSHTLKDQLLGPQCCAGFKEELE</sequence>
<reference evidence="1" key="2">
    <citation type="submission" date="2017-10" db="EMBL/GenBank/DDBJ databases">
        <title>Ladona fulva Genome sequencing and assembly.</title>
        <authorList>
            <person name="Murali S."/>
            <person name="Richards S."/>
            <person name="Bandaranaike D."/>
            <person name="Bellair M."/>
            <person name="Blankenburg K."/>
            <person name="Chao H."/>
            <person name="Dinh H."/>
            <person name="Doddapaneni H."/>
            <person name="Dugan-Rocha S."/>
            <person name="Elkadiri S."/>
            <person name="Gnanaolivu R."/>
            <person name="Hernandez B."/>
            <person name="Skinner E."/>
            <person name="Javaid M."/>
            <person name="Lee S."/>
            <person name="Li M."/>
            <person name="Ming W."/>
            <person name="Munidasa M."/>
            <person name="Muniz J."/>
            <person name="Nguyen L."/>
            <person name="Hughes D."/>
            <person name="Osuji N."/>
            <person name="Pu L.-L."/>
            <person name="Puazo M."/>
            <person name="Qu C."/>
            <person name="Quiroz J."/>
            <person name="Raj R."/>
            <person name="Weissenberger G."/>
            <person name="Xin Y."/>
            <person name="Zou X."/>
            <person name="Han Y."/>
            <person name="Worley K."/>
            <person name="Muzny D."/>
            <person name="Gibbs R."/>
        </authorList>
    </citation>
    <scope>NUCLEOTIDE SEQUENCE</scope>
    <source>
        <strain evidence="1">Sampled in the wild</strain>
    </source>
</reference>
<protein>
    <submittedName>
        <fullName evidence="1">Uncharacterized protein</fullName>
    </submittedName>
</protein>
<proteinExistence type="predicted"/>
<evidence type="ECO:0000313" key="2">
    <source>
        <dbReference type="Proteomes" id="UP000792457"/>
    </source>
</evidence>
<accession>A0A8K0P4Z1</accession>
<dbReference type="Proteomes" id="UP000792457">
    <property type="component" value="Unassembled WGS sequence"/>
</dbReference>
<reference evidence="1" key="1">
    <citation type="submission" date="2013-04" db="EMBL/GenBank/DDBJ databases">
        <authorList>
            <person name="Qu J."/>
            <person name="Murali S.C."/>
            <person name="Bandaranaike D."/>
            <person name="Bellair M."/>
            <person name="Blankenburg K."/>
            <person name="Chao H."/>
            <person name="Dinh H."/>
            <person name="Doddapaneni H."/>
            <person name="Downs B."/>
            <person name="Dugan-Rocha S."/>
            <person name="Elkadiri S."/>
            <person name="Gnanaolivu R.D."/>
            <person name="Hernandez B."/>
            <person name="Javaid M."/>
            <person name="Jayaseelan J.C."/>
            <person name="Lee S."/>
            <person name="Li M."/>
            <person name="Ming W."/>
            <person name="Munidasa M."/>
            <person name="Muniz J."/>
            <person name="Nguyen L."/>
            <person name="Ongeri F."/>
            <person name="Osuji N."/>
            <person name="Pu L.-L."/>
            <person name="Puazo M."/>
            <person name="Qu C."/>
            <person name="Quiroz J."/>
            <person name="Raj R."/>
            <person name="Weissenberger G."/>
            <person name="Xin Y."/>
            <person name="Zou X."/>
            <person name="Han Y."/>
            <person name="Richards S."/>
            <person name="Worley K."/>
            <person name="Muzny D."/>
            <person name="Gibbs R."/>
        </authorList>
    </citation>
    <scope>NUCLEOTIDE SEQUENCE</scope>
    <source>
        <strain evidence="1">Sampled in the wild</strain>
    </source>
</reference>
<dbReference type="EMBL" id="KZ308753">
    <property type="protein sequence ID" value="KAG8233916.1"/>
    <property type="molecule type" value="Genomic_DNA"/>
</dbReference>
<dbReference type="OrthoDB" id="6779251at2759"/>